<keyword evidence="3" id="KW-1185">Reference proteome</keyword>
<gene>
    <name evidence="2" type="ORF">JL811_02045</name>
</gene>
<evidence type="ECO:0000256" key="1">
    <source>
        <dbReference type="SAM" id="MobiDB-lite"/>
    </source>
</evidence>
<dbReference type="EMBL" id="JAESVN010000001">
    <property type="protein sequence ID" value="MBL4915990.1"/>
    <property type="molecule type" value="Genomic_DNA"/>
</dbReference>
<dbReference type="GO" id="GO:0016301">
    <property type="term" value="F:kinase activity"/>
    <property type="evidence" value="ECO:0007669"/>
    <property type="project" value="UniProtKB-KW"/>
</dbReference>
<proteinExistence type="predicted"/>
<sequence length="227" mass="25687">MLILPAQRLVVLEVPKTGSLALRAMLEPFSAEADLAPKAPRHIRAEAFDQRFRTDVEAALGGPVELVAVLREPLRRLQSWYRYRRREQVSDSTVSTRAVSFNDFVTEYLAPKRPDRARLGRQDRFVGWDGARALVDHLFDYRRTDLLVDFLSQRMAQPLRMPLRNISPDDDMADYTLDEAVLTRLLKRNSAEFALYSAVREAGHMRSAPGEPESSGTAQPPDAGRVP</sequence>
<dbReference type="InterPro" id="IPR027417">
    <property type="entry name" value="P-loop_NTPase"/>
</dbReference>
<keyword evidence="2" id="KW-0418">Kinase</keyword>
<accession>A0A8K0XYE8</accession>
<organism evidence="2 3">
    <name type="scientific">Szabonella alba</name>
    <dbReference type="NCBI Taxonomy" id="2804194"/>
    <lineage>
        <taxon>Bacteria</taxon>
        <taxon>Pseudomonadati</taxon>
        <taxon>Pseudomonadota</taxon>
        <taxon>Alphaproteobacteria</taxon>
        <taxon>Rhodobacterales</taxon>
        <taxon>Paracoccaceae</taxon>
        <taxon>Szabonella</taxon>
    </lineage>
</organism>
<dbReference type="AlphaFoldDB" id="A0A8K0XYE8"/>
<evidence type="ECO:0000313" key="3">
    <source>
        <dbReference type="Proteomes" id="UP000648908"/>
    </source>
</evidence>
<name>A0A8K0XYE8_9RHOB</name>
<reference evidence="2" key="1">
    <citation type="submission" date="2021-01" db="EMBL/GenBank/DDBJ databases">
        <title>Tabrizicola alba sp. nov. a motile alkaliphilic bacterium isolated from a soda lake.</title>
        <authorList>
            <person name="Szuroczki S."/>
            <person name="Abbaszade G."/>
            <person name="Schumann P."/>
            <person name="Toth E."/>
        </authorList>
    </citation>
    <scope>NUCLEOTIDE SEQUENCE</scope>
    <source>
        <strain evidence="2">DMG-N-6</strain>
    </source>
</reference>
<feature type="region of interest" description="Disordered" evidence="1">
    <location>
        <begin position="204"/>
        <end position="227"/>
    </location>
</feature>
<evidence type="ECO:0000313" key="2">
    <source>
        <dbReference type="EMBL" id="MBL4915990.1"/>
    </source>
</evidence>
<dbReference type="Gene3D" id="3.40.50.300">
    <property type="entry name" value="P-loop containing nucleotide triphosphate hydrolases"/>
    <property type="match status" value="1"/>
</dbReference>
<dbReference type="RefSeq" id="WP_202686654.1">
    <property type="nucleotide sequence ID" value="NZ_JAESVN010000001.1"/>
</dbReference>
<protein>
    <submittedName>
        <fullName evidence="2">Gamma-glutamyl kinase</fullName>
    </submittedName>
</protein>
<dbReference type="Proteomes" id="UP000648908">
    <property type="component" value="Unassembled WGS sequence"/>
</dbReference>
<dbReference type="SUPFAM" id="SSF52540">
    <property type="entry name" value="P-loop containing nucleoside triphosphate hydrolases"/>
    <property type="match status" value="1"/>
</dbReference>
<keyword evidence="2" id="KW-0808">Transferase</keyword>
<comment type="caution">
    <text evidence="2">The sequence shown here is derived from an EMBL/GenBank/DDBJ whole genome shotgun (WGS) entry which is preliminary data.</text>
</comment>